<protein>
    <recommendedName>
        <fullName evidence="4">Glycosyltransferase RgtA/B/C/D-like domain-containing protein</fullName>
    </recommendedName>
</protein>
<proteinExistence type="predicted"/>
<gene>
    <name evidence="2" type="ORF">DPM35_20385</name>
</gene>
<keyword evidence="1" id="KW-0812">Transmembrane</keyword>
<organism evidence="2 3">
    <name type="scientific">Mesorhizobium atlanticum</name>
    <dbReference type="NCBI Taxonomy" id="2233532"/>
    <lineage>
        <taxon>Bacteria</taxon>
        <taxon>Pseudomonadati</taxon>
        <taxon>Pseudomonadota</taxon>
        <taxon>Alphaproteobacteria</taxon>
        <taxon>Hyphomicrobiales</taxon>
        <taxon>Phyllobacteriaceae</taxon>
        <taxon>Mesorhizobium</taxon>
    </lineage>
</organism>
<dbReference type="EMBL" id="QMBQ01000005">
    <property type="protein sequence ID" value="RAZ75257.1"/>
    <property type="molecule type" value="Genomic_DNA"/>
</dbReference>
<dbReference type="RefSeq" id="WP_112129015.1">
    <property type="nucleotide sequence ID" value="NZ_QMBQ01000005.1"/>
</dbReference>
<keyword evidence="1" id="KW-1133">Transmembrane helix</keyword>
<comment type="caution">
    <text evidence="2">The sequence shown here is derived from an EMBL/GenBank/DDBJ whole genome shotgun (WGS) entry which is preliminary data.</text>
</comment>
<dbReference type="AlphaFoldDB" id="A0A330GQ96"/>
<feature type="transmembrane region" description="Helical" evidence="1">
    <location>
        <begin position="223"/>
        <end position="243"/>
    </location>
</feature>
<keyword evidence="3" id="KW-1185">Reference proteome</keyword>
<name>A0A330GQ96_9HYPH</name>
<evidence type="ECO:0000313" key="3">
    <source>
        <dbReference type="Proteomes" id="UP000251956"/>
    </source>
</evidence>
<feature type="transmembrane region" description="Helical" evidence="1">
    <location>
        <begin position="289"/>
        <end position="310"/>
    </location>
</feature>
<feature type="transmembrane region" description="Helical" evidence="1">
    <location>
        <begin position="182"/>
        <end position="211"/>
    </location>
</feature>
<keyword evidence="1" id="KW-0472">Membrane</keyword>
<feature type="transmembrane region" description="Helical" evidence="1">
    <location>
        <begin position="316"/>
        <end position="333"/>
    </location>
</feature>
<feature type="transmembrane region" description="Helical" evidence="1">
    <location>
        <begin position="263"/>
        <end position="282"/>
    </location>
</feature>
<accession>A0A330GQ96</accession>
<reference evidence="3" key="1">
    <citation type="submission" date="2018-06" db="EMBL/GenBank/DDBJ databases">
        <authorList>
            <person name="Helene L.C."/>
            <person name="Dall'Agnol R."/>
            <person name="Delamuta J.R."/>
            <person name="Hungria M."/>
        </authorList>
    </citation>
    <scope>NUCLEOTIDE SEQUENCE [LARGE SCALE GENOMIC DNA]</scope>
    <source>
        <strain evidence="3">CNPSo 3140</strain>
    </source>
</reference>
<evidence type="ECO:0000256" key="1">
    <source>
        <dbReference type="SAM" id="Phobius"/>
    </source>
</evidence>
<reference evidence="2 3" key="2">
    <citation type="submission" date="2018-07" db="EMBL/GenBank/DDBJ databases">
        <title>Diversity of Mesorhizobium strains in Brazil.</title>
        <authorList>
            <person name="Helene L.C.F."/>
            <person name="Dall'Agnol R."/>
            <person name="Delamuta J.R.M."/>
            <person name="Hungria M."/>
        </authorList>
    </citation>
    <scope>NUCLEOTIDE SEQUENCE [LARGE SCALE GENOMIC DNA]</scope>
    <source>
        <strain evidence="2 3">CNPSo 3140</strain>
    </source>
</reference>
<dbReference type="Proteomes" id="UP000251956">
    <property type="component" value="Unassembled WGS sequence"/>
</dbReference>
<evidence type="ECO:0008006" key="4">
    <source>
        <dbReference type="Google" id="ProtNLM"/>
    </source>
</evidence>
<feature type="transmembrane region" description="Helical" evidence="1">
    <location>
        <begin position="122"/>
        <end position="141"/>
    </location>
</feature>
<dbReference type="OrthoDB" id="6196188at2"/>
<feature type="transmembrane region" description="Helical" evidence="1">
    <location>
        <begin position="21"/>
        <end position="40"/>
    </location>
</feature>
<feature type="transmembrane region" description="Helical" evidence="1">
    <location>
        <begin position="98"/>
        <end position="116"/>
    </location>
</feature>
<sequence length="521" mass="56603">MSALQDRLASRSADGSVPKRRVRTLVLLAVVLAAAIPWQTRWGVVSDTSWIITMCERMLGGDRLYVDLIEANPPFTPWLFMPAVALAHKLGISPEIAVLGYSYAICLLGLGLAVVIARCAGFAENATLFALLPLFLGLLVIFPGNAFTQREHLGMALFAPLLVLTAWRAAPPEGRTPSLPLALLAGLSGSILVLVKPYYALVVLVPALYVAWRRRSIRPLFAAEYWVIGLIGVAYVVAVRHFYPQFLDAIYPMLVDTYMRVRNLQTVLLMYGPVYLVGLLMLRLLRPGLPFSPLVAVFALASLAAMVPLVYQAKGWPYHAFPAFSLLLTALLLRTAQINPMTRPPGAIEPGRKVMLAAMVAAAAIPFMQTQSPNTDLVAKVRAAVQNPTVALVGSDIAAGHPLTRMLGGTWISSYCSDWLGGFSLYLSATEARAGNHAAADHYRQVFDHYIDGKLDELKTKRPMLIIIQKTDTAMNAALSSRQDYASFLSGYEMIAEDDNVRVMLRNAGLSQAPSPAAASG</sequence>
<evidence type="ECO:0000313" key="2">
    <source>
        <dbReference type="EMBL" id="RAZ75257.1"/>
    </source>
</evidence>